<reference evidence="1 2" key="1">
    <citation type="submission" date="2014-07" db="EMBL/GenBank/DDBJ databases">
        <title>Unique and conserved regions in Vibrio harveyi and related species in comparison with the shrimp pathogen Vibrio harveyi CAIM 1792.</title>
        <authorList>
            <person name="Espinoza-Valles I."/>
            <person name="Vora G."/>
            <person name="Leekitcharoenphon P."/>
            <person name="Ussery D."/>
            <person name="Hoj L."/>
            <person name="Gomez-Gil B."/>
        </authorList>
    </citation>
    <scope>NUCLEOTIDE SEQUENCE [LARGE SCALE GENOMIC DNA]</scope>
    <source>
        <strain evidence="2">CAIM 1854 / LMG 25443</strain>
    </source>
</reference>
<evidence type="ECO:0000313" key="2">
    <source>
        <dbReference type="Proteomes" id="UP000031586"/>
    </source>
</evidence>
<name>A0A0C1Z4A9_9VIBR</name>
<dbReference type="EMBL" id="JPRD01000044">
    <property type="protein sequence ID" value="KIF50959.1"/>
    <property type="molecule type" value="Genomic_DNA"/>
</dbReference>
<dbReference type="AlphaFoldDB" id="A0A0C1Z4A9"/>
<proteinExistence type="predicted"/>
<protein>
    <submittedName>
        <fullName evidence="1">Uncharacterized protein</fullName>
    </submittedName>
</protein>
<gene>
    <name evidence="1" type="ORF">H735_21890</name>
</gene>
<sequence>MSRITPIDRRRVFEPIYADLQKTLDINPNAFDCLLFKAQLNALEHIDDSDVVGNLEAREETFSYSSPTITRAIELLNDGDSIQMLAFGDGTDEGEEVFQMLIKEPNVPEQSVIWIEEQIADEEIQVRLLYIVKAEPIGKNGSGGFKYHLMPFDVGSDFLPDKFEPEAGEPIEFLPNPHPEPSLTGVVNKLAQAASKEQIEALRQPVPTVSEQDEVNEENLNKQATDLQEKVGAIADIFDVFKGDEQ</sequence>
<evidence type="ECO:0000313" key="1">
    <source>
        <dbReference type="EMBL" id="KIF50959.1"/>
    </source>
</evidence>
<dbReference type="RefSeq" id="WP_042980361.1">
    <property type="nucleotide sequence ID" value="NZ_BAOH01000018.1"/>
</dbReference>
<dbReference type="Proteomes" id="UP000031586">
    <property type="component" value="Unassembled WGS sequence"/>
</dbReference>
<accession>A0A0C1Z4A9</accession>
<dbReference type="PATRIC" id="fig|1229493.5.peg.3781"/>
<organism evidence="1 2">
    <name type="scientific">Vibrio owensii CAIM 1854 = LMG 25443</name>
    <dbReference type="NCBI Taxonomy" id="1229493"/>
    <lineage>
        <taxon>Bacteria</taxon>
        <taxon>Pseudomonadati</taxon>
        <taxon>Pseudomonadota</taxon>
        <taxon>Gammaproteobacteria</taxon>
        <taxon>Vibrionales</taxon>
        <taxon>Vibrionaceae</taxon>
        <taxon>Vibrio</taxon>
    </lineage>
</organism>
<comment type="caution">
    <text evidence="1">The sequence shown here is derived from an EMBL/GenBank/DDBJ whole genome shotgun (WGS) entry which is preliminary data.</text>
</comment>